<dbReference type="InterPro" id="IPR043130">
    <property type="entry name" value="CDP-OH_PTrfase_TM_dom"/>
</dbReference>
<evidence type="ECO:0000256" key="3">
    <source>
        <dbReference type="ARBA" id="ARBA00022516"/>
    </source>
</evidence>
<reference evidence="13 14" key="1">
    <citation type="submission" date="2018-03" db="EMBL/GenBank/DDBJ databases">
        <title>Genome assembly of novel Miniimonas species PCH200.</title>
        <authorList>
            <person name="Thakur V."/>
            <person name="Kumar V."/>
            <person name="Singh D."/>
        </authorList>
    </citation>
    <scope>NUCLEOTIDE SEQUENCE [LARGE SCALE GENOMIC DNA]</scope>
    <source>
        <strain evidence="13 14">PCH200</strain>
    </source>
</reference>
<dbReference type="EMBL" id="PYHR01000002">
    <property type="protein sequence ID" value="PWD49552.1"/>
    <property type="molecule type" value="Genomic_DNA"/>
</dbReference>
<dbReference type="Pfam" id="PF01066">
    <property type="entry name" value="CDP-OH_P_transf"/>
    <property type="match status" value="1"/>
</dbReference>
<evidence type="ECO:0000256" key="2">
    <source>
        <dbReference type="ARBA" id="ARBA00010441"/>
    </source>
</evidence>
<dbReference type="GO" id="GO:0016020">
    <property type="term" value="C:membrane"/>
    <property type="evidence" value="ECO:0007669"/>
    <property type="project" value="UniProtKB-SubCell"/>
</dbReference>
<comment type="caution">
    <text evidence="13">The sequence shown here is derived from an EMBL/GenBank/DDBJ whole genome shotgun (WGS) entry which is preliminary data.</text>
</comment>
<feature type="transmembrane region" description="Helical" evidence="12">
    <location>
        <begin position="155"/>
        <end position="177"/>
    </location>
</feature>
<dbReference type="PANTHER" id="PTHR14269:SF62">
    <property type="entry name" value="CDP-DIACYLGLYCEROL--GLYCEROL-3-PHOSPHATE 3-PHOSPHATIDYLTRANSFERASE 1, CHLOROPLASTIC"/>
    <property type="match status" value="1"/>
</dbReference>
<evidence type="ECO:0000256" key="10">
    <source>
        <dbReference type="ARBA" id="ARBA00023264"/>
    </source>
</evidence>
<protein>
    <submittedName>
        <fullName evidence="13">CDP-diacylglycerol--glycerol-3-phosphate 3-phosphatidyltransferase</fullName>
    </submittedName>
</protein>
<keyword evidence="7" id="KW-0443">Lipid metabolism</keyword>
<keyword evidence="14" id="KW-1185">Reference proteome</keyword>
<keyword evidence="8 12" id="KW-0472">Membrane</keyword>
<evidence type="ECO:0000256" key="4">
    <source>
        <dbReference type="ARBA" id="ARBA00022679"/>
    </source>
</evidence>
<keyword evidence="6 12" id="KW-1133">Transmembrane helix</keyword>
<evidence type="ECO:0000256" key="1">
    <source>
        <dbReference type="ARBA" id="ARBA00004141"/>
    </source>
</evidence>
<dbReference type="OrthoDB" id="9796672at2"/>
<feature type="transmembrane region" description="Helical" evidence="12">
    <location>
        <begin position="100"/>
        <end position="119"/>
    </location>
</feature>
<evidence type="ECO:0000313" key="14">
    <source>
        <dbReference type="Proteomes" id="UP000245166"/>
    </source>
</evidence>
<keyword evidence="3" id="KW-0444">Lipid biosynthesis</keyword>
<dbReference type="InterPro" id="IPR004570">
    <property type="entry name" value="Phosphatidylglycerol_P_synth"/>
</dbReference>
<dbReference type="PANTHER" id="PTHR14269">
    <property type="entry name" value="CDP-DIACYLGLYCEROL--GLYCEROL-3-PHOSPHATE 3-PHOSPHATIDYLTRANSFERASE-RELATED"/>
    <property type="match status" value="1"/>
</dbReference>
<dbReference type="InterPro" id="IPR000462">
    <property type="entry name" value="CDP-OH_P_trans"/>
</dbReference>
<proteinExistence type="inferred from homology"/>
<dbReference type="PIRSF" id="PIRSF000847">
    <property type="entry name" value="Phos_ph_gly_syn"/>
    <property type="match status" value="1"/>
</dbReference>
<feature type="transmembrane region" description="Helical" evidence="12">
    <location>
        <begin position="12"/>
        <end position="32"/>
    </location>
</feature>
<dbReference type="GO" id="GO:0046474">
    <property type="term" value="P:glycerophospholipid biosynthetic process"/>
    <property type="evidence" value="ECO:0007669"/>
    <property type="project" value="TreeGrafter"/>
</dbReference>
<evidence type="ECO:0000256" key="12">
    <source>
        <dbReference type="SAM" id="Phobius"/>
    </source>
</evidence>
<sequence>MTDPRPENRVWTLPNVISFGRLVILLPLTVWLLLNQHLWSTLIALVVLGASDWFDGFLARRMKQVSLLGKRLDPVADRISIVVIGGAMVAVGMIPWGLVAVILAFDVLLAVLAALWFRGSPDLPVSRIGKWRTAALLAALPILIVAAALDAEWLRLVGLVLIYLGAVGHILAGIGYARGMARRRTRREVAAV</sequence>
<comment type="similarity">
    <text evidence="2 11">Belongs to the CDP-alcohol phosphatidyltransferase class-I family.</text>
</comment>
<evidence type="ECO:0000256" key="11">
    <source>
        <dbReference type="RuleBase" id="RU003750"/>
    </source>
</evidence>
<organism evidence="13 14">
    <name type="scientific">Serinibacter arcticus</name>
    <dbReference type="NCBI Taxonomy" id="1655435"/>
    <lineage>
        <taxon>Bacteria</taxon>
        <taxon>Bacillati</taxon>
        <taxon>Actinomycetota</taxon>
        <taxon>Actinomycetes</taxon>
        <taxon>Micrococcales</taxon>
        <taxon>Beutenbergiaceae</taxon>
        <taxon>Serinibacter</taxon>
    </lineage>
</organism>
<comment type="subcellular location">
    <subcellularLocation>
        <location evidence="1">Membrane</location>
        <topology evidence="1">Multi-pass membrane protein</topology>
    </subcellularLocation>
</comment>
<dbReference type="InterPro" id="IPR048254">
    <property type="entry name" value="CDP_ALCOHOL_P_TRANSF_CS"/>
</dbReference>
<keyword evidence="10" id="KW-1208">Phospholipid metabolism</keyword>
<keyword evidence="4 11" id="KW-0808">Transferase</keyword>
<feature type="transmembrane region" description="Helical" evidence="12">
    <location>
        <begin position="131"/>
        <end position="149"/>
    </location>
</feature>
<evidence type="ECO:0000256" key="5">
    <source>
        <dbReference type="ARBA" id="ARBA00022692"/>
    </source>
</evidence>
<dbReference type="Proteomes" id="UP000245166">
    <property type="component" value="Unassembled WGS sequence"/>
</dbReference>
<evidence type="ECO:0000256" key="6">
    <source>
        <dbReference type="ARBA" id="ARBA00022989"/>
    </source>
</evidence>
<accession>A0A2U1ZRK5</accession>
<dbReference type="InterPro" id="IPR050324">
    <property type="entry name" value="CDP-alcohol_PTase-I"/>
</dbReference>
<evidence type="ECO:0000256" key="9">
    <source>
        <dbReference type="ARBA" id="ARBA00023209"/>
    </source>
</evidence>
<feature type="transmembrane region" description="Helical" evidence="12">
    <location>
        <begin position="38"/>
        <end position="54"/>
    </location>
</feature>
<dbReference type="UniPathway" id="UPA00085"/>
<dbReference type="GO" id="GO:0008444">
    <property type="term" value="F:CDP-diacylglycerol-glycerol-3-phosphate 3-phosphatidyltransferase activity"/>
    <property type="evidence" value="ECO:0007669"/>
    <property type="project" value="InterPro"/>
</dbReference>
<feature type="transmembrane region" description="Helical" evidence="12">
    <location>
        <begin position="75"/>
        <end position="94"/>
    </location>
</feature>
<name>A0A2U1ZRK5_9MICO</name>
<keyword evidence="9" id="KW-0594">Phospholipid biosynthesis</keyword>
<dbReference type="AlphaFoldDB" id="A0A2U1ZRK5"/>
<gene>
    <name evidence="13" type="ORF">C8046_01310</name>
</gene>
<dbReference type="PROSITE" id="PS00379">
    <property type="entry name" value="CDP_ALCOHOL_P_TRANSF"/>
    <property type="match status" value="1"/>
</dbReference>
<dbReference type="RefSeq" id="WP_109227935.1">
    <property type="nucleotide sequence ID" value="NZ_PYHR01000002.1"/>
</dbReference>
<evidence type="ECO:0000313" key="13">
    <source>
        <dbReference type="EMBL" id="PWD49552.1"/>
    </source>
</evidence>
<dbReference type="Gene3D" id="1.20.120.1760">
    <property type="match status" value="1"/>
</dbReference>
<evidence type="ECO:0000256" key="8">
    <source>
        <dbReference type="ARBA" id="ARBA00023136"/>
    </source>
</evidence>
<keyword evidence="5 12" id="KW-0812">Transmembrane</keyword>
<evidence type="ECO:0000256" key="7">
    <source>
        <dbReference type="ARBA" id="ARBA00023098"/>
    </source>
</evidence>